<dbReference type="Proteomes" id="UP000027265">
    <property type="component" value="Unassembled WGS sequence"/>
</dbReference>
<reference evidence="3" key="1">
    <citation type="journal article" date="2014" name="Proc. Natl. Acad. Sci. U.S.A.">
        <title>Extensive sampling of basidiomycete genomes demonstrates inadequacy of the white-rot/brown-rot paradigm for wood decay fungi.</title>
        <authorList>
            <person name="Riley R."/>
            <person name="Salamov A.A."/>
            <person name="Brown D.W."/>
            <person name="Nagy L.G."/>
            <person name="Floudas D."/>
            <person name="Held B.W."/>
            <person name="Levasseur A."/>
            <person name="Lombard V."/>
            <person name="Morin E."/>
            <person name="Otillar R."/>
            <person name="Lindquist E.A."/>
            <person name="Sun H."/>
            <person name="LaButti K.M."/>
            <person name="Schmutz J."/>
            <person name="Jabbour D."/>
            <person name="Luo H."/>
            <person name="Baker S.E."/>
            <person name="Pisabarro A.G."/>
            <person name="Walton J.D."/>
            <person name="Blanchette R.A."/>
            <person name="Henrissat B."/>
            <person name="Martin F."/>
            <person name="Cullen D."/>
            <person name="Hibbett D.S."/>
            <person name="Grigoriev I.V."/>
        </authorList>
    </citation>
    <scope>NUCLEOTIDE SEQUENCE [LARGE SCALE GENOMIC DNA]</scope>
    <source>
        <strain evidence="3">MUCL 33604</strain>
    </source>
</reference>
<keyword evidence="1" id="KW-0175">Coiled coil</keyword>
<organism evidence="2 3">
    <name type="scientific">Jaapia argillacea MUCL 33604</name>
    <dbReference type="NCBI Taxonomy" id="933084"/>
    <lineage>
        <taxon>Eukaryota</taxon>
        <taxon>Fungi</taxon>
        <taxon>Dikarya</taxon>
        <taxon>Basidiomycota</taxon>
        <taxon>Agaricomycotina</taxon>
        <taxon>Agaricomycetes</taxon>
        <taxon>Agaricomycetidae</taxon>
        <taxon>Jaapiales</taxon>
        <taxon>Jaapiaceae</taxon>
        <taxon>Jaapia</taxon>
    </lineage>
</organism>
<protein>
    <submittedName>
        <fullName evidence="2">Uncharacterized protein</fullName>
    </submittedName>
</protein>
<feature type="coiled-coil region" evidence="1">
    <location>
        <begin position="107"/>
        <end position="134"/>
    </location>
</feature>
<dbReference type="HOGENOM" id="CLU_1555486_0_0_1"/>
<accession>A0A067P369</accession>
<name>A0A067P369_9AGAM</name>
<dbReference type="InParanoid" id="A0A067P369"/>
<evidence type="ECO:0000256" key="1">
    <source>
        <dbReference type="SAM" id="Coils"/>
    </source>
</evidence>
<evidence type="ECO:0000313" key="2">
    <source>
        <dbReference type="EMBL" id="KDQ49368.1"/>
    </source>
</evidence>
<dbReference type="EMBL" id="KL197787">
    <property type="protein sequence ID" value="KDQ49368.1"/>
    <property type="molecule type" value="Genomic_DNA"/>
</dbReference>
<dbReference type="AlphaFoldDB" id="A0A067P369"/>
<gene>
    <name evidence="2" type="ORF">JAAARDRAFT_63743</name>
</gene>
<sequence>MDAVTVDPELASQMLQLLGQELLSLRKRQQDDAQRGGSQSQPIDFERIRRLEDHAQRLEEVNIHLTTRVADLSTENRRLKADSDLKSAPEEVDRKPDMEIMQLRRLLQERDNTIHEHSEQRTRLEEELNFLKVKDKGREQVILETRSSTARAHPTHHKNPLITANSWSSYPL</sequence>
<keyword evidence="3" id="KW-1185">Reference proteome</keyword>
<evidence type="ECO:0000313" key="3">
    <source>
        <dbReference type="Proteomes" id="UP000027265"/>
    </source>
</evidence>
<proteinExistence type="predicted"/>